<keyword evidence="1" id="KW-1133">Transmembrane helix</keyword>
<proteinExistence type="predicted"/>
<dbReference type="AlphaFoldDB" id="D8M930"/>
<dbReference type="OrthoDB" id="6046730at2759"/>
<evidence type="ECO:0000256" key="1">
    <source>
        <dbReference type="SAM" id="Phobius"/>
    </source>
</evidence>
<sequence>MKESKALHLLILVVVTISLVVILSFNQFFIQIFTGDSSQYFSQQNRLLYDKLASSQSGLTYSSDEEFLLTLSTRSNWSLLPKNIKLVLFTDSEYWKERAREVNIDWSDAFELNRSGLPFLTSMTEWIQTHYRSRLYGYINGDIILHSSIQDVLPRLFALSPPLLVVGRRYNTAVTASLLSHFTSLASIDRFIASSVRFTEQFIPVAQDYFFFSPAVLNPRDVLPVVVGRNRLDNYLLTFCKRAKRCQLVDASDAVVALHLSDAAGDFSGTKATRDADWNVELVGKLDFFNSVRFADHVLYRTQAGDVVLEPNPYFDDAFSPRQVAWLSRFIEEGKPCVYFGSALVGNEFHPRGHFHPAPLLAVLSDKWFHGKAKSVVSPAGSEENGTAFESVRLPSVWKLEQRGSCERYAEYIRFYADAIDENAERRRRKCPGCPAFSKKENRIVVDGECRFHVLRELSEIASFSSLIIVPDLNLQKYEGMEVIEEGLELVDVYTPSRTEGDFRSIHVFRRSRSKKWTQPLPP</sequence>
<reference evidence="2" key="1">
    <citation type="submission" date="2010-02" db="EMBL/GenBank/DDBJ databases">
        <title>Sequencing and annotation of the Blastocystis hominis genome.</title>
        <authorList>
            <person name="Wincker P."/>
        </authorList>
    </citation>
    <scope>NUCLEOTIDE SEQUENCE</scope>
    <source>
        <strain evidence="2">Singapore isolate B</strain>
    </source>
</reference>
<dbReference type="InParanoid" id="D8M930"/>
<dbReference type="RefSeq" id="XP_012898617.1">
    <property type="nucleotide sequence ID" value="XM_013043163.1"/>
</dbReference>
<name>D8M930_BLAHO</name>
<protein>
    <submittedName>
        <fullName evidence="2">Uncharacterized protein</fullName>
    </submittedName>
</protein>
<keyword evidence="3" id="KW-1185">Reference proteome</keyword>
<dbReference type="GeneID" id="24921321"/>
<keyword evidence="1" id="KW-0472">Membrane</keyword>
<accession>D8M930</accession>
<gene>
    <name evidence="2" type="ORF">GSBLH_T00004285001</name>
</gene>
<feature type="transmembrane region" description="Helical" evidence="1">
    <location>
        <begin position="7"/>
        <end position="29"/>
    </location>
</feature>
<dbReference type="Proteomes" id="UP000008312">
    <property type="component" value="Unassembled WGS sequence"/>
</dbReference>
<organism evidence="2">
    <name type="scientific">Blastocystis hominis</name>
    <dbReference type="NCBI Taxonomy" id="12968"/>
    <lineage>
        <taxon>Eukaryota</taxon>
        <taxon>Sar</taxon>
        <taxon>Stramenopiles</taxon>
        <taxon>Bigyra</taxon>
        <taxon>Opalozoa</taxon>
        <taxon>Opalinata</taxon>
        <taxon>Blastocystidae</taxon>
        <taxon>Blastocystis</taxon>
    </lineage>
</organism>
<keyword evidence="1" id="KW-0812">Transmembrane</keyword>
<evidence type="ECO:0000313" key="2">
    <source>
        <dbReference type="EMBL" id="CBK24569.2"/>
    </source>
</evidence>
<evidence type="ECO:0000313" key="3">
    <source>
        <dbReference type="Proteomes" id="UP000008312"/>
    </source>
</evidence>
<dbReference type="EMBL" id="FN668688">
    <property type="protein sequence ID" value="CBK24569.2"/>
    <property type="molecule type" value="Genomic_DNA"/>
</dbReference>